<comment type="caution">
    <text evidence="6">The sequence shown here is derived from an EMBL/GenBank/DDBJ whole genome shotgun (WGS) entry which is preliminary data.</text>
</comment>
<dbReference type="AlphaFoldDB" id="A0ABD3X9E6"/>
<feature type="chain" id="PRO_5044528166" description="Carboxylic ester hydrolase" evidence="3">
    <location>
        <begin position="31"/>
        <end position="652"/>
    </location>
</feature>
<gene>
    <name evidence="6" type="ORF">ACJMK2_028618</name>
</gene>
<keyword evidence="4" id="KW-0812">Transmembrane</keyword>
<name>A0ABD3X9E6_SINWO</name>
<dbReference type="Pfam" id="PF00135">
    <property type="entry name" value="COesterase"/>
    <property type="match status" value="1"/>
</dbReference>
<reference evidence="6 7" key="1">
    <citation type="submission" date="2024-11" db="EMBL/GenBank/DDBJ databases">
        <title>Chromosome-level genome assembly of the freshwater bivalve Anodonta woodiana.</title>
        <authorList>
            <person name="Chen X."/>
        </authorList>
    </citation>
    <scope>NUCLEOTIDE SEQUENCE [LARGE SCALE GENOMIC DNA]</scope>
    <source>
        <strain evidence="6">MN2024</strain>
        <tissue evidence="6">Gills</tissue>
    </source>
</reference>
<dbReference type="PANTHER" id="PTHR43903">
    <property type="entry name" value="NEUROLIGIN"/>
    <property type="match status" value="1"/>
</dbReference>
<evidence type="ECO:0000256" key="1">
    <source>
        <dbReference type="ARBA" id="ARBA00005964"/>
    </source>
</evidence>
<keyword evidence="4" id="KW-1133">Transmembrane helix</keyword>
<dbReference type="Gene3D" id="3.40.50.1820">
    <property type="entry name" value="alpha/beta hydrolase"/>
    <property type="match status" value="1"/>
</dbReference>
<evidence type="ECO:0000313" key="7">
    <source>
        <dbReference type="Proteomes" id="UP001634394"/>
    </source>
</evidence>
<dbReference type="EC" id="3.1.1.-" evidence="3"/>
<evidence type="ECO:0000256" key="4">
    <source>
        <dbReference type="SAM" id="Phobius"/>
    </source>
</evidence>
<dbReference type="InterPro" id="IPR051093">
    <property type="entry name" value="Neuroligin/BSAL"/>
</dbReference>
<feature type="signal peptide" evidence="3">
    <location>
        <begin position="1"/>
        <end position="30"/>
    </location>
</feature>
<feature type="transmembrane region" description="Helical" evidence="4">
    <location>
        <begin position="630"/>
        <end position="649"/>
    </location>
</feature>
<keyword evidence="2 3" id="KW-0378">Hydrolase</keyword>
<dbReference type="InterPro" id="IPR002018">
    <property type="entry name" value="CarbesteraseB"/>
</dbReference>
<evidence type="ECO:0000259" key="5">
    <source>
        <dbReference type="Pfam" id="PF00135"/>
    </source>
</evidence>
<sequence>MTNPIFIMRPHYFILGIKIIFFMQFALCSTQKIEVNARIGSVTGFVQEASFNGNIQPVVHFLGIPYAEAPIGKLRFAKTVPKFKVQSPYDATHTRPVCAQEKYVDPRVDQFEISEDCLHLNIFVPGKVVPTGKPQFAVMVWIYGGGFISGAQNYYSGEILGGFNEVIVVTINYRLSLFGYARSRGGNIPGNMGLWDQHFGIKWVHANILDFGGDPERITIFGESAGSASVLYQALYPGNKGLFKNVIAESGSPLNIWAFNGNPAKRFESIANSTGCSTENEAEVIACLNSRSTDNLMEILNKERAVDLGITPGFGPSLDGDFLKESPKDIFKNRTKLSHEALQTLGSFNLMIGMNSGEGGILIVILDMVMKHLYNSSLDDGFTPDYFKDNVLSSVIKGTDKHDVQSLVEAIYHKYTDWSDPENKWKVANGVIDFYSDYLFNVGIIQTTISHAKSTGGSYGHPTGTYLYLYDHKPSIIHSPEWFTLANHGVELLSVFGFADSLFKASYLNVTVESKHLAKPEEFDLSQMVMKLWTNFAKKGNPNEEAGKIDIIPFEWPKFDSVNQSYLHIRTVMDNESKRRRMYADRVAFWTNVIPAMEDAITQCRHENNSDLCRLKVYQEHTGAPESSQYGFVSGFISGCAALLIIVLCKRN</sequence>
<proteinExistence type="inferred from homology"/>
<protein>
    <recommendedName>
        <fullName evidence="3">Carboxylic ester hydrolase</fullName>
        <ecNumber evidence="3">3.1.1.-</ecNumber>
    </recommendedName>
</protein>
<organism evidence="6 7">
    <name type="scientific">Sinanodonta woodiana</name>
    <name type="common">Chinese pond mussel</name>
    <name type="synonym">Anodonta woodiana</name>
    <dbReference type="NCBI Taxonomy" id="1069815"/>
    <lineage>
        <taxon>Eukaryota</taxon>
        <taxon>Metazoa</taxon>
        <taxon>Spiralia</taxon>
        <taxon>Lophotrochozoa</taxon>
        <taxon>Mollusca</taxon>
        <taxon>Bivalvia</taxon>
        <taxon>Autobranchia</taxon>
        <taxon>Heteroconchia</taxon>
        <taxon>Palaeoheterodonta</taxon>
        <taxon>Unionida</taxon>
        <taxon>Unionoidea</taxon>
        <taxon>Unionidae</taxon>
        <taxon>Unioninae</taxon>
        <taxon>Sinanodonta</taxon>
    </lineage>
</organism>
<feature type="domain" description="Carboxylesterase type B" evidence="5">
    <location>
        <begin position="33"/>
        <end position="590"/>
    </location>
</feature>
<keyword evidence="7" id="KW-1185">Reference proteome</keyword>
<dbReference type="InterPro" id="IPR019826">
    <property type="entry name" value="Carboxylesterase_B_AS"/>
</dbReference>
<comment type="similarity">
    <text evidence="1 3">Belongs to the type-B carboxylesterase/lipase family.</text>
</comment>
<dbReference type="InterPro" id="IPR029058">
    <property type="entry name" value="AB_hydrolase_fold"/>
</dbReference>
<dbReference type="Proteomes" id="UP001634394">
    <property type="component" value="Unassembled WGS sequence"/>
</dbReference>
<evidence type="ECO:0000256" key="2">
    <source>
        <dbReference type="ARBA" id="ARBA00022801"/>
    </source>
</evidence>
<dbReference type="PROSITE" id="PS00122">
    <property type="entry name" value="CARBOXYLESTERASE_B_1"/>
    <property type="match status" value="1"/>
</dbReference>
<keyword evidence="3" id="KW-0732">Signal</keyword>
<dbReference type="SUPFAM" id="SSF53474">
    <property type="entry name" value="alpha/beta-Hydrolases"/>
    <property type="match status" value="1"/>
</dbReference>
<dbReference type="GO" id="GO:0016787">
    <property type="term" value="F:hydrolase activity"/>
    <property type="evidence" value="ECO:0007669"/>
    <property type="project" value="UniProtKB-KW"/>
</dbReference>
<evidence type="ECO:0000256" key="3">
    <source>
        <dbReference type="RuleBase" id="RU361235"/>
    </source>
</evidence>
<keyword evidence="4" id="KW-0472">Membrane</keyword>
<accession>A0ABD3X9E6</accession>
<evidence type="ECO:0000313" key="6">
    <source>
        <dbReference type="EMBL" id="KAL3882256.1"/>
    </source>
</evidence>
<dbReference type="EMBL" id="JBJQND010000003">
    <property type="protein sequence ID" value="KAL3882256.1"/>
    <property type="molecule type" value="Genomic_DNA"/>
</dbReference>